<proteinExistence type="predicted"/>
<comment type="caution">
    <text evidence="2">The sequence shown here is derived from an EMBL/GenBank/DDBJ whole genome shotgun (WGS) entry which is preliminary data.</text>
</comment>
<evidence type="ECO:0000259" key="1">
    <source>
        <dbReference type="Pfam" id="PF21788"/>
    </source>
</evidence>
<protein>
    <submittedName>
        <fullName evidence="2">Developmentally-regulated GTP-binding protein 2</fullName>
    </submittedName>
</protein>
<dbReference type="AlphaFoldDB" id="A0AAV4AHR9"/>
<keyword evidence="3" id="KW-1185">Reference proteome</keyword>
<dbReference type="EMBL" id="BLXT01003774">
    <property type="protein sequence ID" value="GFO06462.1"/>
    <property type="molecule type" value="Genomic_DNA"/>
</dbReference>
<dbReference type="Pfam" id="PF21788">
    <property type="entry name" value="TNP-like_GBD"/>
    <property type="match status" value="1"/>
</dbReference>
<accession>A0AAV4AHR9</accession>
<dbReference type="InterPro" id="IPR048366">
    <property type="entry name" value="TNP-like_GBD"/>
</dbReference>
<sequence length="192" mass="21436">MPQLTPTTSAGPSVISAKWTHLSELYAEESKTIIKLSQLTKSSVSPSNIEKQKVSLALNVFSEKTSSALKSSAASNPGWQETAVFIDHVLRLWKVFNTKTVIENIRMRDPDRCAVDLSPTGQKPLEILEFWADCAAKMKPQGQRIKTFTKETSDALHWTCKCLLALCNYLLTTTTALQHQYVALGFFQQDDL</sequence>
<gene>
    <name evidence="2" type="ORF">PoB_003296700</name>
</gene>
<dbReference type="Proteomes" id="UP000735302">
    <property type="component" value="Unassembled WGS sequence"/>
</dbReference>
<organism evidence="2 3">
    <name type="scientific">Plakobranchus ocellatus</name>
    <dbReference type="NCBI Taxonomy" id="259542"/>
    <lineage>
        <taxon>Eukaryota</taxon>
        <taxon>Metazoa</taxon>
        <taxon>Spiralia</taxon>
        <taxon>Lophotrochozoa</taxon>
        <taxon>Mollusca</taxon>
        <taxon>Gastropoda</taxon>
        <taxon>Heterobranchia</taxon>
        <taxon>Euthyneura</taxon>
        <taxon>Panpulmonata</taxon>
        <taxon>Sacoglossa</taxon>
        <taxon>Placobranchoidea</taxon>
        <taxon>Plakobranchidae</taxon>
        <taxon>Plakobranchus</taxon>
    </lineage>
</organism>
<name>A0AAV4AHR9_9GAST</name>
<reference evidence="2 3" key="1">
    <citation type="journal article" date="2021" name="Elife">
        <title>Chloroplast acquisition without the gene transfer in kleptoplastic sea slugs, Plakobranchus ocellatus.</title>
        <authorList>
            <person name="Maeda T."/>
            <person name="Takahashi S."/>
            <person name="Yoshida T."/>
            <person name="Shimamura S."/>
            <person name="Takaki Y."/>
            <person name="Nagai Y."/>
            <person name="Toyoda A."/>
            <person name="Suzuki Y."/>
            <person name="Arimoto A."/>
            <person name="Ishii H."/>
            <person name="Satoh N."/>
            <person name="Nishiyama T."/>
            <person name="Hasebe M."/>
            <person name="Maruyama T."/>
            <person name="Minagawa J."/>
            <person name="Obokata J."/>
            <person name="Shigenobu S."/>
        </authorList>
    </citation>
    <scope>NUCLEOTIDE SEQUENCE [LARGE SCALE GENOMIC DNA]</scope>
</reference>
<evidence type="ECO:0000313" key="3">
    <source>
        <dbReference type="Proteomes" id="UP000735302"/>
    </source>
</evidence>
<feature type="domain" description="Transposable element P transposase-like GTP-binding insertion" evidence="1">
    <location>
        <begin position="17"/>
        <end position="103"/>
    </location>
</feature>
<evidence type="ECO:0000313" key="2">
    <source>
        <dbReference type="EMBL" id="GFO06462.1"/>
    </source>
</evidence>